<accession>A0AAP0CY37</accession>
<dbReference type="GO" id="GO:0009737">
    <property type="term" value="P:response to abscisic acid"/>
    <property type="evidence" value="ECO:0007669"/>
    <property type="project" value="UniProtKB-ARBA"/>
</dbReference>
<dbReference type="PROSITE" id="PS50011">
    <property type="entry name" value="PROTEIN_KINASE_DOM"/>
    <property type="match status" value="1"/>
</dbReference>
<dbReference type="PANTHER" id="PTHR27002:SF1073">
    <property type="entry name" value="CYSTEINE-RICH RECEPTOR-LIKE PROTEIN KINASE 29"/>
    <property type="match status" value="1"/>
</dbReference>
<dbReference type="PANTHER" id="PTHR27002">
    <property type="entry name" value="RECEPTOR-LIKE SERINE/THREONINE-PROTEIN KINASE SD1-8"/>
    <property type="match status" value="1"/>
</dbReference>
<proteinExistence type="inferred from homology"/>
<evidence type="ECO:0000256" key="14">
    <source>
        <dbReference type="ARBA" id="ARBA00023180"/>
    </source>
</evidence>
<evidence type="ECO:0000256" key="3">
    <source>
        <dbReference type="ARBA" id="ARBA00022553"/>
    </source>
</evidence>
<dbReference type="SMART" id="SM00220">
    <property type="entry name" value="S_TKc"/>
    <property type="match status" value="1"/>
</dbReference>
<keyword evidence="3" id="KW-0597">Phosphoprotein</keyword>
<evidence type="ECO:0000256" key="10">
    <source>
        <dbReference type="ARBA" id="ARBA00022840"/>
    </source>
</evidence>
<dbReference type="InterPro" id="IPR017441">
    <property type="entry name" value="Protein_kinase_ATP_BS"/>
</dbReference>
<keyword evidence="9" id="KW-0418">Kinase</keyword>
<dbReference type="Gene3D" id="1.10.510.10">
    <property type="entry name" value="Transferase(Phosphotransferase) domain 1"/>
    <property type="match status" value="1"/>
</dbReference>
<evidence type="ECO:0000256" key="15">
    <source>
        <dbReference type="PROSITE-ProRule" id="PRU10141"/>
    </source>
</evidence>
<keyword evidence="12" id="KW-0472">Membrane</keyword>
<dbReference type="PROSITE" id="PS00108">
    <property type="entry name" value="PROTEIN_KINASE_ST"/>
    <property type="match status" value="1"/>
</dbReference>
<feature type="domain" description="Protein kinase" evidence="17">
    <location>
        <begin position="23"/>
        <end position="311"/>
    </location>
</feature>
<dbReference type="Pfam" id="PF07714">
    <property type="entry name" value="PK_Tyr_Ser-Thr"/>
    <property type="match status" value="1"/>
</dbReference>
<protein>
    <recommendedName>
        <fullName evidence="17">Protein kinase domain-containing protein</fullName>
    </recommendedName>
</protein>
<evidence type="ECO:0000256" key="2">
    <source>
        <dbReference type="ARBA" id="ARBA00022527"/>
    </source>
</evidence>
<evidence type="ECO:0000256" key="4">
    <source>
        <dbReference type="ARBA" id="ARBA00022679"/>
    </source>
</evidence>
<comment type="similarity">
    <text evidence="16">Belongs to the protein kinase superfamily.</text>
</comment>
<dbReference type="InterPro" id="IPR008271">
    <property type="entry name" value="Ser/Thr_kinase_AS"/>
</dbReference>
<evidence type="ECO:0000256" key="9">
    <source>
        <dbReference type="ARBA" id="ARBA00022777"/>
    </source>
</evidence>
<evidence type="ECO:0000256" key="1">
    <source>
        <dbReference type="ARBA" id="ARBA00004167"/>
    </source>
</evidence>
<keyword evidence="7" id="KW-0677">Repeat</keyword>
<keyword evidence="13" id="KW-0675">Receptor</keyword>
<comment type="caution">
    <text evidence="18">The sequence shown here is derived from an EMBL/GenBank/DDBJ whole genome shotgun (WGS) entry which is preliminary data.</text>
</comment>
<dbReference type="InterPro" id="IPR000719">
    <property type="entry name" value="Prot_kinase_dom"/>
</dbReference>
<dbReference type="GO" id="GO:0005524">
    <property type="term" value="F:ATP binding"/>
    <property type="evidence" value="ECO:0007669"/>
    <property type="project" value="UniProtKB-UniRule"/>
</dbReference>
<dbReference type="InterPro" id="IPR011009">
    <property type="entry name" value="Kinase-like_dom_sf"/>
</dbReference>
<keyword evidence="19" id="KW-1185">Reference proteome</keyword>
<dbReference type="SUPFAM" id="SSF56112">
    <property type="entry name" value="Protein kinase-like (PK-like)"/>
    <property type="match status" value="1"/>
</dbReference>
<keyword evidence="2 16" id="KW-0723">Serine/threonine-protein kinase</keyword>
<keyword evidence="5" id="KW-0812">Transmembrane</keyword>
<evidence type="ECO:0000256" key="16">
    <source>
        <dbReference type="RuleBase" id="RU000304"/>
    </source>
</evidence>
<keyword evidence="4" id="KW-0808">Transferase</keyword>
<evidence type="ECO:0000256" key="12">
    <source>
        <dbReference type="ARBA" id="ARBA00023136"/>
    </source>
</evidence>
<evidence type="ECO:0000256" key="7">
    <source>
        <dbReference type="ARBA" id="ARBA00022737"/>
    </source>
</evidence>
<sequence>MDMSTVEILQYNFNLVKGATNDFSDDNKLGEGGFGAVYKGELGDGQGIAVKRLAKDSGQGDHEFMNEVLLVAKLQHRNLVRLLGFSMEGSERLLIYEFMPNASLDQFIFDPTKCALLDWEKRYKIIKGIAKGLLYLHEDSRLMIIHRDLKASNILLDAELNAKIADFGMARWFKPEETQGDTSQIVGTYGYMAPEYAMHGQFSVKSDVFSYGVLVLEMITGQKNRCFRYEERMEDLLSFAWKSWQDGTAMKMIDPILKMGSHSLHDIIRSIHIGLLCVQEKVVERPTMASIILMLNGISTVTLPVPSEPAFFMGVSEPQVPLLHEHSLTMSSSGLGRAKISKSINYVSISEIVPR</sequence>
<evidence type="ECO:0000256" key="5">
    <source>
        <dbReference type="ARBA" id="ARBA00022692"/>
    </source>
</evidence>
<keyword evidence="6" id="KW-0732">Signal</keyword>
<keyword evidence="8 15" id="KW-0547">Nucleotide-binding</keyword>
<dbReference type="Proteomes" id="UP001408789">
    <property type="component" value="Unassembled WGS sequence"/>
</dbReference>
<dbReference type="Gene3D" id="3.30.200.20">
    <property type="entry name" value="Phosphorylase Kinase, domain 1"/>
    <property type="match status" value="1"/>
</dbReference>
<organism evidence="18 19">
    <name type="scientific">Deinandra increscens subsp. villosa</name>
    <dbReference type="NCBI Taxonomy" id="3103831"/>
    <lineage>
        <taxon>Eukaryota</taxon>
        <taxon>Viridiplantae</taxon>
        <taxon>Streptophyta</taxon>
        <taxon>Embryophyta</taxon>
        <taxon>Tracheophyta</taxon>
        <taxon>Spermatophyta</taxon>
        <taxon>Magnoliopsida</taxon>
        <taxon>eudicotyledons</taxon>
        <taxon>Gunneridae</taxon>
        <taxon>Pentapetalae</taxon>
        <taxon>asterids</taxon>
        <taxon>campanulids</taxon>
        <taxon>Asterales</taxon>
        <taxon>Asteraceae</taxon>
        <taxon>Asteroideae</taxon>
        <taxon>Heliantheae alliance</taxon>
        <taxon>Madieae</taxon>
        <taxon>Madiinae</taxon>
        <taxon>Deinandra</taxon>
    </lineage>
</organism>
<dbReference type="FunFam" id="3.30.200.20:FF:000142">
    <property type="entry name" value="Cysteine-rich receptor-like protein kinase 10"/>
    <property type="match status" value="1"/>
</dbReference>
<dbReference type="CDD" id="cd14066">
    <property type="entry name" value="STKc_IRAK"/>
    <property type="match status" value="1"/>
</dbReference>
<evidence type="ECO:0000256" key="11">
    <source>
        <dbReference type="ARBA" id="ARBA00022989"/>
    </source>
</evidence>
<dbReference type="GO" id="GO:0004674">
    <property type="term" value="F:protein serine/threonine kinase activity"/>
    <property type="evidence" value="ECO:0007669"/>
    <property type="project" value="UniProtKB-KW"/>
</dbReference>
<keyword evidence="10 15" id="KW-0067">ATP-binding</keyword>
<evidence type="ECO:0000259" key="17">
    <source>
        <dbReference type="PROSITE" id="PS50011"/>
    </source>
</evidence>
<dbReference type="AlphaFoldDB" id="A0AAP0CY37"/>
<dbReference type="GO" id="GO:0005886">
    <property type="term" value="C:plasma membrane"/>
    <property type="evidence" value="ECO:0007669"/>
    <property type="project" value="TreeGrafter"/>
</dbReference>
<evidence type="ECO:0000313" key="19">
    <source>
        <dbReference type="Proteomes" id="UP001408789"/>
    </source>
</evidence>
<dbReference type="PROSITE" id="PS00107">
    <property type="entry name" value="PROTEIN_KINASE_ATP"/>
    <property type="match status" value="1"/>
</dbReference>
<reference evidence="18 19" key="1">
    <citation type="submission" date="2024-04" db="EMBL/GenBank/DDBJ databases">
        <title>The reference genome of an endangered Asteraceae, Deinandra increscens subsp. villosa, native to the Central Coast of California.</title>
        <authorList>
            <person name="Guilliams M."/>
            <person name="Hasenstab-Lehman K."/>
            <person name="Meyer R."/>
            <person name="Mcevoy S."/>
        </authorList>
    </citation>
    <scope>NUCLEOTIDE SEQUENCE [LARGE SCALE GENOMIC DNA]</scope>
    <source>
        <tissue evidence="18">Leaf</tissue>
    </source>
</reference>
<name>A0AAP0CY37_9ASTR</name>
<dbReference type="FunFam" id="1.10.510.10:FF:000343">
    <property type="entry name" value="Cysteine-rich receptor-like protein kinase 28"/>
    <property type="match status" value="1"/>
</dbReference>
<comment type="subcellular location">
    <subcellularLocation>
        <location evidence="1">Membrane</location>
        <topology evidence="1">Single-pass membrane protein</topology>
    </subcellularLocation>
</comment>
<evidence type="ECO:0000313" key="18">
    <source>
        <dbReference type="EMBL" id="KAK9062793.1"/>
    </source>
</evidence>
<dbReference type="InterPro" id="IPR001245">
    <property type="entry name" value="Ser-Thr/Tyr_kinase_cat_dom"/>
</dbReference>
<gene>
    <name evidence="18" type="ORF">SSX86_019983</name>
</gene>
<keyword evidence="11" id="KW-1133">Transmembrane helix</keyword>
<evidence type="ECO:0000256" key="13">
    <source>
        <dbReference type="ARBA" id="ARBA00023170"/>
    </source>
</evidence>
<feature type="binding site" evidence="15">
    <location>
        <position position="51"/>
    </location>
    <ligand>
        <name>ATP</name>
        <dbReference type="ChEBI" id="CHEBI:30616"/>
    </ligand>
</feature>
<keyword evidence="14" id="KW-0325">Glycoprotein</keyword>
<dbReference type="EMBL" id="JBCNJP010000019">
    <property type="protein sequence ID" value="KAK9062793.1"/>
    <property type="molecule type" value="Genomic_DNA"/>
</dbReference>
<evidence type="ECO:0000256" key="6">
    <source>
        <dbReference type="ARBA" id="ARBA00022729"/>
    </source>
</evidence>
<evidence type="ECO:0000256" key="8">
    <source>
        <dbReference type="ARBA" id="ARBA00022741"/>
    </source>
</evidence>